<dbReference type="RefSeq" id="WP_036106885.1">
    <property type="nucleotide sequence ID" value="NZ_AODG01000013.1"/>
</dbReference>
<accession>A0A829R401</accession>
<comment type="caution">
    <text evidence="1">The sequence shown here is derived from an EMBL/GenBank/DDBJ whole genome shotgun (WGS) entry which is preliminary data.</text>
</comment>
<dbReference type="AlphaFoldDB" id="A0A829R401"/>
<organism evidence="1 2">
    <name type="scientific">Listeria grayi FSL F6-1183</name>
    <dbReference type="NCBI Taxonomy" id="1265827"/>
    <lineage>
        <taxon>Bacteria</taxon>
        <taxon>Bacillati</taxon>
        <taxon>Bacillota</taxon>
        <taxon>Bacilli</taxon>
        <taxon>Bacillales</taxon>
        <taxon>Listeriaceae</taxon>
        <taxon>Listeria</taxon>
    </lineage>
</organism>
<evidence type="ECO:0000313" key="2">
    <source>
        <dbReference type="Proteomes" id="UP000019251"/>
    </source>
</evidence>
<protein>
    <submittedName>
        <fullName evidence="1">Uncharacterized protein</fullName>
    </submittedName>
</protein>
<gene>
    <name evidence="1" type="ORF">LMUR_10697</name>
</gene>
<name>A0A829R401_LISGR</name>
<dbReference type="EMBL" id="AODG01000013">
    <property type="protein sequence ID" value="EUJ26971.1"/>
    <property type="molecule type" value="Genomic_DNA"/>
</dbReference>
<dbReference type="Proteomes" id="UP000019251">
    <property type="component" value="Unassembled WGS sequence"/>
</dbReference>
<sequence>MIHDETPRIHYWVMSCRVFKRGVEEAISKHIGMGNKIQIDYRKTDKNHYFQDFLQSELGKKYLTGSLLTTSH</sequence>
<reference evidence="1 2" key="1">
    <citation type="submission" date="2012-12" db="EMBL/GenBank/DDBJ databases">
        <title>Novel taxa of Listeriaceae from agricultural environments in the United States.</title>
        <authorList>
            <person name="den Bakker H.C."/>
            <person name="Allred A."/>
            <person name="Warchocki S."/>
            <person name="Wright E.M."/>
            <person name="Burrell A."/>
            <person name="Nightingale K.K."/>
            <person name="Kephart D."/>
            <person name="Wiedmann M."/>
        </authorList>
    </citation>
    <scope>NUCLEOTIDE SEQUENCE [LARGE SCALE GENOMIC DNA]</scope>
    <source>
        <strain evidence="1 2">FSL F6-1183</strain>
    </source>
</reference>
<proteinExistence type="predicted"/>
<evidence type="ECO:0000313" key="1">
    <source>
        <dbReference type="EMBL" id="EUJ26971.1"/>
    </source>
</evidence>